<dbReference type="EMBL" id="JACIDW010000017">
    <property type="protein sequence ID" value="MBB3966457.1"/>
    <property type="molecule type" value="Genomic_DNA"/>
</dbReference>
<name>A0A7W6CX12_9HYPH</name>
<reference evidence="1 2" key="1">
    <citation type="submission" date="2020-08" db="EMBL/GenBank/DDBJ databases">
        <title>Genomic Encyclopedia of Type Strains, Phase IV (KMG-IV): sequencing the most valuable type-strain genomes for metagenomic binning, comparative biology and taxonomic classification.</title>
        <authorList>
            <person name="Goeker M."/>
        </authorList>
    </citation>
    <scope>NUCLEOTIDE SEQUENCE [LARGE SCALE GENOMIC DNA]</scope>
    <source>
        <strain evidence="1 2">DSM 26575</strain>
    </source>
</reference>
<dbReference type="SUPFAM" id="SSF47598">
    <property type="entry name" value="Ribbon-helix-helix"/>
    <property type="match status" value="1"/>
</dbReference>
<dbReference type="GO" id="GO:0006355">
    <property type="term" value="P:regulation of DNA-templated transcription"/>
    <property type="evidence" value="ECO:0007669"/>
    <property type="project" value="InterPro"/>
</dbReference>
<proteinExistence type="predicted"/>
<evidence type="ECO:0000313" key="2">
    <source>
        <dbReference type="Proteomes" id="UP000582090"/>
    </source>
</evidence>
<dbReference type="AlphaFoldDB" id="A0A7W6CX12"/>
<accession>A0A7W6CX12</accession>
<comment type="caution">
    <text evidence="1">The sequence shown here is derived from an EMBL/GenBank/DDBJ whole genome shotgun (WGS) entry which is preliminary data.</text>
</comment>
<gene>
    <name evidence="1" type="ORF">GGQ67_004144</name>
</gene>
<keyword evidence="2" id="KW-1185">Reference proteome</keyword>
<organism evidence="1 2">
    <name type="scientific">Rhizobium metallidurans</name>
    <dbReference type="NCBI Taxonomy" id="1265931"/>
    <lineage>
        <taxon>Bacteria</taxon>
        <taxon>Pseudomonadati</taxon>
        <taxon>Pseudomonadota</taxon>
        <taxon>Alphaproteobacteria</taxon>
        <taxon>Hyphomicrobiales</taxon>
        <taxon>Rhizobiaceae</taxon>
        <taxon>Rhizobium/Agrobacterium group</taxon>
        <taxon>Rhizobium</taxon>
    </lineage>
</organism>
<dbReference type="Gene3D" id="6.10.10.120">
    <property type="entry name" value="Antitoxin ParD1-like"/>
    <property type="match status" value="1"/>
</dbReference>
<sequence length="91" mass="10375">MNAKNAVMLSDEDLRYAEELVEDGRFPSVSDVIKEGLSRLRADDQATDDPVAAMADEIRRRAQLPKDQLISMKDDNLFDRVRRRVADSHSK</sequence>
<dbReference type="RefSeq" id="WP_183901939.1">
    <property type="nucleotide sequence ID" value="NZ_JACIDW010000017.1"/>
</dbReference>
<protein>
    <submittedName>
        <fullName evidence="1">Antitoxin ParD1/3/4</fullName>
    </submittedName>
</protein>
<dbReference type="InterPro" id="IPR038296">
    <property type="entry name" value="ParD_sf"/>
</dbReference>
<dbReference type="Proteomes" id="UP000582090">
    <property type="component" value="Unassembled WGS sequence"/>
</dbReference>
<dbReference type="InterPro" id="IPR010985">
    <property type="entry name" value="Ribbon_hlx_hlx"/>
</dbReference>
<evidence type="ECO:0000313" key="1">
    <source>
        <dbReference type="EMBL" id="MBB3966457.1"/>
    </source>
</evidence>